<accession>A0A926DY74</accession>
<protein>
    <submittedName>
        <fullName evidence="2">Uncharacterized protein</fullName>
    </submittedName>
</protein>
<evidence type="ECO:0000256" key="1">
    <source>
        <dbReference type="SAM" id="Phobius"/>
    </source>
</evidence>
<organism evidence="2 3">
    <name type="scientific">Ligaoa zhengdingensis</name>
    <dbReference type="NCBI Taxonomy" id="2763658"/>
    <lineage>
        <taxon>Bacteria</taxon>
        <taxon>Bacillati</taxon>
        <taxon>Bacillota</taxon>
        <taxon>Clostridia</taxon>
        <taxon>Eubacteriales</taxon>
        <taxon>Oscillospiraceae</taxon>
        <taxon>Ligaoa</taxon>
    </lineage>
</organism>
<reference evidence="2" key="1">
    <citation type="submission" date="2020-08" db="EMBL/GenBank/DDBJ databases">
        <title>Genome public.</title>
        <authorList>
            <person name="Liu C."/>
            <person name="Sun Q."/>
        </authorList>
    </citation>
    <scope>NUCLEOTIDE SEQUENCE</scope>
    <source>
        <strain evidence="2">NSJ-31</strain>
    </source>
</reference>
<gene>
    <name evidence="2" type="ORF">H8711_03950</name>
</gene>
<keyword evidence="3" id="KW-1185">Reference proteome</keyword>
<dbReference type="RefSeq" id="WP_249282235.1">
    <property type="nucleotide sequence ID" value="NZ_JACRST010000003.1"/>
</dbReference>
<dbReference type="AlphaFoldDB" id="A0A926DY74"/>
<sequence>MTRAALSIIGIWIGLPMTGSLLDGGRTWAGIIAGIASLILIASGAITIYDEEDT</sequence>
<proteinExistence type="predicted"/>
<keyword evidence="1" id="KW-1133">Transmembrane helix</keyword>
<dbReference type="EMBL" id="JACRST010000003">
    <property type="protein sequence ID" value="MBC8546088.1"/>
    <property type="molecule type" value="Genomic_DNA"/>
</dbReference>
<comment type="caution">
    <text evidence="2">The sequence shown here is derived from an EMBL/GenBank/DDBJ whole genome shotgun (WGS) entry which is preliminary data.</text>
</comment>
<name>A0A926DY74_9FIRM</name>
<evidence type="ECO:0000313" key="3">
    <source>
        <dbReference type="Proteomes" id="UP000653127"/>
    </source>
</evidence>
<feature type="transmembrane region" description="Helical" evidence="1">
    <location>
        <begin position="30"/>
        <end position="49"/>
    </location>
</feature>
<dbReference type="Proteomes" id="UP000653127">
    <property type="component" value="Unassembled WGS sequence"/>
</dbReference>
<keyword evidence="1" id="KW-0472">Membrane</keyword>
<evidence type="ECO:0000313" key="2">
    <source>
        <dbReference type="EMBL" id="MBC8546088.1"/>
    </source>
</evidence>
<keyword evidence="1" id="KW-0812">Transmembrane</keyword>